<dbReference type="PANTHER" id="PTHR35848:SF6">
    <property type="entry name" value="CUPIN TYPE-2 DOMAIN-CONTAINING PROTEIN"/>
    <property type="match status" value="1"/>
</dbReference>
<organism evidence="3">
    <name type="scientific">freshwater metagenome</name>
    <dbReference type="NCBI Taxonomy" id="449393"/>
    <lineage>
        <taxon>unclassified sequences</taxon>
        <taxon>metagenomes</taxon>
        <taxon>ecological metagenomes</taxon>
    </lineage>
</organism>
<dbReference type="InterPro" id="IPR011051">
    <property type="entry name" value="RmlC_Cupin_sf"/>
</dbReference>
<dbReference type="AlphaFoldDB" id="A0A6J7HZ52"/>
<reference evidence="3" key="1">
    <citation type="submission" date="2020-05" db="EMBL/GenBank/DDBJ databases">
        <authorList>
            <person name="Chiriac C."/>
            <person name="Salcher M."/>
            <person name="Ghai R."/>
            <person name="Kavagutti S V."/>
        </authorList>
    </citation>
    <scope>NUCLEOTIDE SEQUENCE</scope>
</reference>
<evidence type="ECO:0000256" key="1">
    <source>
        <dbReference type="ARBA" id="ARBA00022723"/>
    </source>
</evidence>
<name>A0A6J7HZ52_9ZZZZ</name>
<gene>
    <name evidence="3" type="ORF">UFOPK3609_01545</name>
</gene>
<sequence>MSAPARVGGDLPAGRAGMPVHYRDVPAVTADGVAVHRVHADPDGSGLEMAVLVVADHGTRRVGAGRDELLYVLGGRGQAVVDGVAHDLVRDTAVRVAGDAAYELRSTGAEPLEVAVVSGRVDPGTPATAGPVSLDLADRAKHPAVSSREYQLLFDPDCGCSGMTQFVGYVPALRTPRHTHPYDEMLCIVSGTGTVEIEGVEQEVSAGWCYYLPRGTVHLVQNRAEEHLVELGVFTPAGSPTQNTPVE</sequence>
<dbReference type="InterPro" id="IPR051610">
    <property type="entry name" value="GPI/OXD"/>
</dbReference>
<dbReference type="Pfam" id="PF07883">
    <property type="entry name" value="Cupin_2"/>
    <property type="match status" value="1"/>
</dbReference>
<dbReference type="EMBL" id="CAFBMQ010000264">
    <property type="protein sequence ID" value="CAB4923747.1"/>
    <property type="molecule type" value="Genomic_DNA"/>
</dbReference>
<dbReference type="SUPFAM" id="SSF51182">
    <property type="entry name" value="RmlC-like cupins"/>
    <property type="match status" value="2"/>
</dbReference>
<dbReference type="GO" id="GO:0046872">
    <property type="term" value="F:metal ion binding"/>
    <property type="evidence" value="ECO:0007669"/>
    <property type="project" value="UniProtKB-KW"/>
</dbReference>
<protein>
    <submittedName>
        <fullName evidence="3">Unannotated protein</fullName>
    </submittedName>
</protein>
<dbReference type="InterPro" id="IPR013096">
    <property type="entry name" value="Cupin_2"/>
</dbReference>
<evidence type="ECO:0000259" key="2">
    <source>
        <dbReference type="Pfam" id="PF07883"/>
    </source>
</evidence>
<feature type="domain" description="Cupin type-2" evidence="2">
    <location>
        <begin position="171"/>
        <end position="229"/>
    </location>
</feature>
<keyword evidence="1" id="KW-0479">Metal-binding</keyword>
<evidence type="ECO:0000313" key="3">
    <source>
        <dbReference type="EMBL" id="CAB4923747.1"/>
    </source>
</evidence>
<dbReference type="Gene3D" id="2.60.120.10">
    <property type="entry name" value="Jelly Rolls"/>
    <property type="match status" value="2"/>
</dbReference>
<proteinExistence type="predicted"/>
<dbReference type="PANTHER" id="PTHR35848">
    <property type="entry name" value="OXALATE-BINDING PROTEIN"/>
    <property type="match status" value="1"/>
</dbReference>
<dbReference type="InterPro" id="IPR014710">
    <property type="entry name" value="RmlC-like_jellyroll"/>
</dbReference>
<accession>A0A6J7HZ52</accession>